<reference evidence="9 10" key="1">
    <citation type="submission" date="2022-12" db="EMBL/GenBank/DDBJ databases">
        <title>Dasania phycosphaerae sp. nov., isolated from particulate material of the south coast of Korea.</title>
        <authorList>
            <person name="Jiang Y."/>
        </authorList>
    </citation>
    <scope>NUCLEOTIDE SEQUENCE [LARGE SCALE GENOMIC DNA]</scope>
    <source>
        <strain evidence="9 10">GY-19</strain>
    </source>
</reference>
<comment type="caution">
    <text evidence="9">The sequence shown here is derived from an EMBL/GenBank/DDBJ whole genome shotgun (WGS) entry which is preliminary data.</text>
</comment>
<evidence type="ECO:0000259" key="8">
    <source>
        <dbReference type="Pfam" id="PF02308"/>
    </source>
</evidence>
<evidence type="ECO:0000256" key="1">
    <source>
        <dbReference type="ARBA" id="ARBA00004651"/>
    </source>
</evidence>
<feature type="domain" description="MgtC/SapB/SrpB/YhiD N-terminal" evidence="8">
    <location>
        <begin position="16"/>
        <end position="130"/>
    </location>
</feature>
<organism evidence="9 10">
    <name type="scientific">Dasania phycosphaerae</name>
    <dbReference type="NCBI Taxonomy" id="2950436"/>
    <lineage>
        <taxon>Bacteria</taxon>
        <taxon>Pseudomonadati</taxon>
        <taxon>Pseudomonadota</taxon>
        <taxon>Gammaproteobacteria</taxon>
        <taxon>Cellvibrionales</taxon>
        <taxon>Spongiibacteraceae</taxon>
        <taxon>Dasania</taxon>
    </lineage>
</organism>
<dbReference type="InterPro" id="IPR049177">
    <property type="entry name" value="MgtC_SapB_SrpB_YhiD_N"/>
</dbReference>
<keyword evidence="7" id="KW-0997">Cell inner membrane</keyword>
<feature type="transmembrane region" description="Helical" evidence="7">
    <location>
        <begin position="6"/>
        <end position="27"/>
    </location>
</feature>
<comment type="similarity">
    <text evidence="2 7">Belongs to the MgtC/SapB family.</text>
</comment>
<keyword evidence="5 7" id="KW-1133">Transmembrane helix</keyword>
<comment type="subcellular location">
    <subcellularLocation>
        <location evidence="7">Cell inner membrane</location>
        <topology evidence="7">Multi-pass membrane protein</topology>
    </subcellularLocation>
    <subcellularLocation>
        <location evidence="1">Cell membrane</location>
        <topology evidence="1">Multi-pass membrane protein</topology>
    </subcellularLocation>
</comment>
<dbReference type="InterPro" id="IPR003416">
    <property type="entry name" value="MgtC/SapB/SrpB/YhiD_fam"/>
</dbReference>
<keyword evidence="4 7" id="KW-0812">Transmembrane</keyword>
<dbReference type="AlphaFoldDB" id="A0A9J6RL12"/>
<sequence length="140" mass="14827">MFELDWALEFSMTGRLLFAGFLGALIGLERELHKNSAGIRTYAAISMGACTFGLVSMHVDAPDPTRIAAQVVSGIGFIGAGIIFKSEDKISGLTTAATIWATAAVGLAVAFKMLLLPVLSAVLLFGLLALHHLPILKQKE</sequence>
<name>A0A9J6RL12_9GAMM</name>
<dbReference type="PANTHER" id="PTHR33778:SF1">
    <property type="entry name" value="MAGNESIUM TRANSPORTER YHID-RELATED"/>
    <property type="match status" value="1"/>
</dbReference>
<feature type="transmembrane region" description="Helical" evidence="7">
    <location>
        <begin position="91"/>
        <end position="111"/>
    </location>
</feature>
<feature type="transmembrane region" description="Helical" evidence="7">
    <location>
        <begin position="65"/>
        <end position="84"/>
    </location>
</feature>
<proteinExistence type="inferred from homology"/>
<evidence type="ECO:0000256" key="3">
    <source>
        <dbReference type="ARBA" id="ARBA00022475"/>
    </source>
</evidence>
<dbReference type="Pfam" id="PF02308">
    <property type="entry name" value="MgtC"/>
    <property type="match status" value="1"/>
</dbReference>
<gene>
    <name evidence="9" type="ORF">O0V09_08255</name>
</gene>
<dbReference type="RefSeq" id="WP_258331336.1">
    <property type="nucleotide sequence ID" value="NZ_JAPTGG010000005.1"/>
</dbReference>
<dbReference type="PANTHER" id="PTHR33778">
    <property type="entry name" value="PROTEIN MGTC"/>
    <property type="match status" value="1"/>
</dbReference>
<feature type="transmembrane region" description="Helical" evidence="7">
    <location>
        <begin position="39"/>
        <end position="59"/>
    </location>
</feature>
<keyword evidence="10" id="KW-1185">Reference proteome</keyword>
<feature type="transmembrane region" description="Helical" evidence="7">
    <location>
        <begin position="117"/>
        <end position="136"/>
    </location>
</feature>
<dbReference type="EMBL" id="JAPTGG010000005">
    <property type="protein sequence ID" value="MCZ0865187.1"/>
    <property type="molecule type" value="Genomic_DNA"/>
</dbReference>
<protein>
    <recommendedName>
        <fullName evidence="7">Protein MgtC</fullName>
    </recommendedName>
</protein>
<keyword evidence="3" id="KW-1003">Cell membrane</keyword>
<dbReference type="PRINTS" id="PR01837">
    <property type="entry name" value="MGTCSAPBPROT"/>
</dbReference>
<evidence type="ECO:0000256" key="2">
    <source>
        <dbReference type="ARBA" id="ARBA00009298"/>
    </source>
</evidence>
<evidence type="ECO:0000313" key="10">
    <source>
        <dbReference type="Proteomes" id="UP001069090"/>
    </source>
</evidence>
<accession>A0A9J6RL12</accession>
<dbReference type="GO" id="GO:0005886">
    <property type="term" value="C:plasma membrane"/>
    <property type="evidence" value="ECO:0007669"/>
    <property type="project" value="UniProtKB-SubCell"/>
</dbReference>
<evidence type="ECO:0000256" key="5">
    <source>
        <dbReference type="ARBA" id="ARBA00022989"/>
    </source>
</evidence>
<evidence type="ECO:0000313" key="9">
    <source>
        <dbReference type="EMBL" id="MCZ0865187.1"/>
    </source>
</evidence>
<evidence type="ECO:0000256" key="7">
    <source>
        <dbReference type="RuleBase" id="RU365041"/>
    </source>
</evidence>
<evidence type="ECO:0000256" key="6">
    <source>
        <dbReference type="ARBA" id="ARBA00023136"/>
    </source>
</evidence>
<keyword evidence="6 7" id="KW-0472">Membrane</keyword>
<evidence type="ECO:0000256" key="4">
    <source>
        <dbReference type="ARBA" id="ARBA00022692"/>
    </source>
</evidence>
<dbReference type="Proteomes" id="UP001069090">
    <property type="component" value="Unassembled WGS sequence"/>
</dbReference>